<organism evidence="2 3">
    <name type="scientific">Temperatibacter marinus</name>
    <dbReference type="NCBI Taxonomy" id="1456591"/>
    <lineage>
        <taxon>Bacteria</taxon>
        <taxon>Pseudomonadati</taxon>
        <taxon>Pseudomonadota</taxon>
        <taxon>Alphaproteobacteria</taxon>
        <taxon>Kordiimonadales</taxon>
        <taxon>Temperatibacteraceae</taxon>
        <taxon>Temperatibacter</taxon>
    </lineage>
</organism>
<evidence type="ECO:0000313" key="3">
    <source>
        <dbReference type="Proteomes" id="UP001268683"/>
    </source>
</evidence>
<proteinExistence type="predicted"/>
<feature type="transmembrane region" description="Helical" evidence="1">
    <location>
        <begin position="109"/>
        <end position="137"/>
    </location>
</feature>
<dbReference type="Proteomes" id="UP001268683">
    <property type="component" value="Chromosome"/>
</dbReference>
<dbReference type="RefSeq" id="WP_310799912.1">
    <property type="nucleotide sequence ID" value="NZ_CP123872.1"/>
</dbReference>
<keyword evidence="1" id="KW-1133">Transmembrane helix</keyword>
<feature type="transmembrane region" description="Helical" evidence="1">
    <location>
        <begin position="165"/>
        <end position="184"/>
    </location>
</feature>
<keyword evidence="3" id="KW-1185">Reference proteome</keyword>
<gene>
    <name evidence="2" type="ORF">QGN29_06630</name>
</gene>
<accession>A0AA52EI36</accession>
<reference evidence="2" key="1">
    <citation type="submission" date="2023-04" db="EMBL/GenBank/DDBJ databases">
        <title>Complete genome sequence of Temperatibacter marinus.</title>
        <authorList>
            <person name="Rong J.-C."/>
            <person name="Yi M.-L."/>
            <person name="Zhao Q."/>
        </authorList>
    </citation>
    <scope>NUCLEOTIDE SEQUENCE</scope>
    <source>
        <strain evidence="2">NBRC 110045</strain>
    </source>
</reference>
<dbReference type="AlphaFoldDB" id="A0AA52EI36"/>
<sequence length="201" mass="22491">MTLDFPIESKLAQKVWDNFKRELDHKLKDLSPSEQEEVSQELLSHLYESALNDPADLEEERYLNAIERLGSLDDTLTPLVEDLLLHSSLTKGNPFAVISSLKKTASKGLVHILGTCILGFGYFTCIMLFVMAIAHLFDPGVGIWLHESGSLSFSFSAQPDATQFLASYFSLAAIIFSGIGYLFLNRLLRFFISLSTQSKTY</sequence>
<evidence type="ECO:0000313" key="2">
    <source>
        <dbReference type="EMBL" id="WND04048.1"/>
    </source>
</evidence>
<evidence type="ECO:0000256" key="1">
    <source>
        <dbReference type="SAM" id="Phobius"/>
    </source>
</evidence>
<evidence type="ECO:0008006" key="4">
    <source>
        <dbReference type="Google" id="ProtNLM"/>
    </source>
</evidence>
<dbReference type="EMBL" id="CP123872">
    <property type="protein sequence ID" value="WND04048.1"/>
    <property type="molecule type" value="Genomic_DNA"/>
</dbReference>
<dbReference type="KEGG" id="tmk:QGN29_06630"/>
<keyword evidence="1" id="KW-0472">Membrane</keyword>
<protein>
    <recommendedName>
        <fullName evidence="4">DUF1700 domain-containing protein</fullName>
    </recommendedName>
</protein>
<name>A0AA52EI36_9PROT</name>
<keyword evidence="1" id="KW-0812">Transmembrane</keyword>